<evidence type="ECO:0000313" key="6">
    <source>
        <dbReference type="EMBL" id="MCM1986393.1"/>
    </source>
</evidence>
<organism evidence="6 7">
    <name type="scientific">Methanococcoides seepicolus</name>
    <dbReference type="NCBI Taxonomy" id="2828780"/>
    <lineage>
        <taxon>Archaea</taxon>
        <taxon>Methanobacteriati</taxon>
        <taxon>Methanobacteriota</taxon>
        <taxon>Stenosarchaea group</taxon>
        <taxon>Methanomicrobia</taxon>
        <taxon>Methanosarcinales</taxon>
        <taxon>Methanosarcinaceae</taxon>
        <taxon>Methanococcoides</taxon>
    </lineage>
</organism>
<dbReference type="PANTHER" id="PTHR43047:SF72">
    <property type="entry name" value="OSMOSENSING HISTIDINE PROTEIN KINASE SLN1"/>
    <property type="match status" value="1"/>
</dbReference>
<name>A0A9E4ZFU2_9EURY</name>
<feature type="domain" description="Histidine kinase" evidence="5">
    <location>
        <begin position="1"/>
        <end position="71"/>
    </location>
</feature>
<dbReference type="PRINTS" id="PR00344">
    <property type="entry name" value="BCTRLSENSOR"/>
</dbReference>
<dbReference type="GO" id="GO:0005886">
    <property type="term" value="C:plasma membrane"/>
    <property type="evidence" value="ECO:0007669"/>
    <property type="project" value="TreeGrafter"/>
</dbReference>
<proteinExistence type="predicted"/>
<dbReference type="PROSITE" id="PS50109">
    <property type="entry name" value="HIS_KIN"/>
    <property type="match status" value="1"/>
</dbReference>
<accession>A0A9E4ZFU2</accession>
<dbReference type="Gene3D" id="3.30.565.10">
    <property type="entry name" value="Histidine kinase-like ATPase, C-terminal domain"/>
    <property type="match status" value="1"/>
</dbReference>
<dbReference type="EC" id="2.7.13.3" evidence="2"/>
<sequence>MVRDNGIGVLDADKPFLFERFTRFNSDHIKGAGLGLAIVKRIAELHKGQVGVDDRPDGKGCAFWVTLKKLG</sequence>
<dbReference type="PANTHER" id="PTHR43047">
    <property type="entry name" value="TWO-COMPONENT HISTIDINE PROTEIN KINASE"/>
    <property type="match status" value="1"/>
</dbReference>
<reference evidence="6" key="2">
    <citation type="submission" date="2021-04" db="EMBL/GenBank/DDBJ databases">
        <authorList>
            <person name="Dong X."/>
        </authorList>
    </citation>
    <scope>NUCLEOTIDE SEQUENCE</scope>
    <source>
        <strain evidence="6">LLY</strain>
    </source>
</reference>
<dbReference type="AlphaFoldDB" id="A0A9E4ZFU2"/>
<gene>
    <name evidence="6" type="ORF">KDK67_05170</name>
</gene>
<protein>
    <recommendedName>
        <fullName evidence="2">histidine kinase</fullName>
        <ecNumber evidence="2">2.7.13.3</ecNumber>
    </recommendedName>
</protein>
<dbReference type="InterPro" id="IPR005467">
    <property type="entry name" value="His_kinase_dom"/>
</dbReference>
<dbReference type="InterPro" id="IPR004358">
    <property type="entry name" value="Sig_transdc_His_kin-like_C"/>
</dbReference>
<evidence type="ECO:0000256" key="4">
    <source>
        <dbReference type="ARBA" id="ARBA00022777"/>
    </source>
</evidence>
<evidence type="ECO:0000256" key="3">
    <source>
        <dbReference type="ARBA" id="ARBA00022679"/>
    </source>
</evidence>
<dbReference type="GO" id="GO:0009927">
    <property type="term" value="F:histidine phosphotransfer kinase activity"/>
    <property type="evidence" value="ECO:0007669"/>
    <property type="project" value="TreeGrafter"/>
</dbReference>
<comment type="catalytic activity">
    <reaction evidence="1">
        <text>ATP + protein L-histidine = ADP + protein N-phospho-L-histidine.</text>
        <dbReference type="EC" id="2.7.13.3"/>
    </reaction>
</comment>
<dbReference type="Pfam" id="PF02518">
    <property type="entry name" value="HATPase_c"/>
    <property type="match status" value="1"/>
</dbReference>
<keyword evidence="3" id="KW-0808">Transferase</keyword>
<dbReference type="InterPro" id="IPR003594">
    <property type="entry name" value="HATPase_dom"/>
</dbReference>
<dbReference type="GO" id="GO:0000155">
    <property type="term" value="F:phosphorelay sensor kinase activity"/>
    <property type="evidence" value="ECO:0007669"/>
    <property type="project" value="TreeGrafter"/>
</dbReference>
<dbReference type="Proteomes" id="UP001056766">
    <property type="component" value="Unassembled WGS sequence"/>
</dbReference>
<evidence type="ECO:0000256" key="2">
    <source>
        <dbReference type="ARBA" id="ARBA00012438"/>
    </source>
</evidence>
<keyword evidence="4 6" id="KW-0418">Kinase</keyword>
<comment type="caution">
    <text evidence="6">The sequence shown here is derived from an EMBL/GenBank/DDBJ whole genome shotgun (WGS) entry which is preliminary data.</text>
</comment>
<evidence type="ECO:0000256" key="1">
    <source>
        <dbReference type="ARBA" id="ARBA00000085"/>
    </source>
</evidence>
<keyword evidence="7" id="KW-1185">Reference proteome</keyword>
<evidence type="ECO:0000313" key="7">
    <source>
        <dbReference type="Proteomes" id="UP001056766"/>
    </source>
</evidence>
<evidence type="ECO:0000259" key="5">
    <source>
        <dbReference type="PROSITE" id="PS50109"/>
    </source>
</evidence>
<dbReference type="SUPFAM" id="SSF55874">
    <property type="entry name" value="ATPase domain of HSP90 chaperone/DNA topoisomerase II/histidine kinase"/>
    <property type="match status" value="1"/>
</dbReference>
<dbReference type="EMBL" id="JAGSOI010000014">
    <property type="protein sequence ID" value="MCM1986393.1"/>
    <property type="molecule type" value="Genomic_DNA"/>
</dbReference>
<reference evidence="6" key="1">
    <citation type="journal article" date="2021" name="mSystems">
        <title>Bacteria and Archaea Synergistically Convert Glycine Betaine to Biogenic Methane in the Formosa Cold Seep of the South China Sea.</title>
        <authorList>
            <person name="Li L."/>
            <person name="Zhang W."/>
            <person name="Zhang S."/>
            <person name="Song L."/>
            <person name="Sun Q."/>
            <person name="Zhang H."/>
            <person name="Xiang H."/>
            <person name="Dong X."/>
        </authorList>
    </citation>
    <scope>NUCLEOTIDE SEQUENCE</scope>
    <source>
        <strain evidence="6">LLY</strain>
    </source>
</reference>
<dbReference type="CDD" id="cd00075">
    <property type="entry name" value="HATPase"/>
    <property type="match status" value="1"/>
</dbReference>
<dbReference type="InterPro" id="IPR036890">
    <property type="entry name" value="HATPase_C_sf"/>
</dbReference>